<dbReference type="Proteomes" id="UP000000268">
    <property type="component" value="Chromosome"/>
</dbReference>
<dbReference type="HOGENOM" id="CLU_000445_90_10_3"/>
<evidence type="ECO:0000256" key="2">
    <source>
        <dbReference type="ARBA" id="ARBA00023125"/>
    </source>
</evidence>
<gene>
    <name evidence="6" type="ordered locus">AM1_1469</name>
</gene>
<dbReference type="InterPro" id="IPR016032">
    <property type="entry name" value="Sig_transdc_resp-reg_C-effctor"/>
</dbReference>
<dbReference type="PROSITE" id="PS50043">
    <property type="entry name" value="HTH_LUXR_2"/>
    <property type="match status" value="1"/>
</dbReference>
<dbReference type="RefSeq" id="WP_012162026.1">
    <property type="nucleotide sequence ID" value="NC_009925.1"/>
</dbReference>
<dbReference type="STRING" id="329726.AM1_1469"/>
<keyword evidence="2" id="KW-0238">DNA-binding</keyword>
<protein>
    <submittedName>
        <fullName evidence="6">Two-component response regulator</fullName>
    </submittedName>
</protein>
<dbReference type="InterPro" id="IPR058245">
    <property type="entry name" value="NreC/VraR/RcsB-like_REC"/>
</dbReference>
<name>B0C7V6_ACAM1</name>
<feature type="modified residue" description="4-aspartylphosphate" evidence="3">
    <location>
        <position position="58"/>
    </location>
</feature>
<dbReference type="KEGG" id="amr:AM1_1469"/>
<dbReference type="Pfam" id="PF00072">
    <property type="entry name" value="Response_reg"/>
    <property type="match status" value="1"/>
</dbReference>
<evidence type="ECO:0000256" key="3">
    <source>
        <dbReference type="PROSITE-ProRule" id="PRU00169"/>
    </source>
</evidence>
<dbReference type="InterPro" id="IPR000792">
    <property type="entry name" value="Tscrpt_reg_LuxR_C"/>
</dbReference>
<keyword evidence="7" id="KW-1185">Reference proteome</keyword>
<dbReference type="SUPFAM" id="SSF46894">
    <property type="entry name" value="C-terminal effector domain of the bipartite response regulators"/>
    <property type="match status" value="1"/>
</dbReference>
<dbReference type="InterPro" id="IPR039420">
    <property type="entry name" value="WalR-like"/>
</dbReference>
<evidence type="ECO:0000259" key="5">
    <source>
        <dbReference type="PROSITE" id="PS50110"/>
    </source>
</evidence>
<dbReference type="PROSITE" id="PS50110">
    <property type="entry name" value="RESPONSE_REGULATORY"/>
    <property type="match status" value="1"/>
</dbReference>
<dbReference type="CDD" id="cd06170">
    <property type="entry name" value="LuxR_C_like"/>
    <property type="match status" value="1"/>
</dbReference>
<evidence type="ECO:0000313" key="7">
    <source>
        <dbReference type="Proteomes" id="UP000000268"/>
    </source>
</evidence>
<evidence type="ECO:0000259" key="4">
    <source>
        <dbReference type="PROSITE" id="PS50043"/>
    </source>
</evidence>
<feature type="domain" description="Response regulatory" evidence="5">
    <location>
        <begin position="7"/>
        <end position="123"/>
    </location>
</feature>
<dbReference type="GO" id="GO:0003677">
    <property type="term" value="F:DNA binding"/>
    <property type="evidence" value="ECO:0007669"/>
    <property type="project" value="UniProtKB-KW"/>
</dbReference>
<evidence type="ECO:0000256" key="1">
    <source>
        <dbReference type="ARBA" id="ARBA00022553"/>
    </source>
</evidence>
<dbReference type="Gene3D" id="3.40.50.2300">
    <property type="match status" value="1"/>
</dbReference>
<dbReference type="AlphaFoldDB" id="B0C7V6"/>
<dbReference type="SUPFAM" id="SSF52172">
    <property type="entry name" value="CheY-like"/>
    <property type="match status" value="1"/>
</dbReference>
<dbReference type="EMBL" id="CP000828">
    <property type="protein sequence ID" value="ABW26497.1"/>
    <property type="molecule type" value="Genomic_DNA"/>
</dbReference>
<dbReference type="PANTHER" id="PTHR43214:SF43">
    <property type="entry name" value="TWO-COMPONENT RESPONSE REGULATOR"/>
    <property type="match status" value="1"/>
</dbReference>
<accession>B0C7V6</accession>
<dbReference type="CDD" id="cd17535">
    <property type="entry name" value="REC_NarL-like"/>
    <property type="match status" value="1"/>
</dbReference>
<dbReference type="eggNOG" id="COG2197">
    <property type="taxonomic scope" value="Bacteria"/>
</dbReference>
<dbReference type="InterPro" id="IPR001789">
    <property type="entry name" value="Sig_transdc_resp-reg_receiver"/>
</dbReference>
<feature type="domain" description="HTH luxR-type" evidence="4">
    <location>
        <begin position="155"/>
        <end position="220"/>
    </location>
</feature>
<dbReference type="GO" id="GO:0000160">
    <property type="term" value="P:phosphorelay signal transduction system"/>
    <property type="evidence" value="ECO:0007669"/>
    <property type="project" value="InterPro"/>
</dbReference>
<dbReference type="SMART" id="SM00421">
    <property type="entry name" value="HTH_LUXR"/>
    <property type="match status" value="1"/>
</dbReference>
<dbReference type="Pfam" id="PF00196">
    <property type="entry name" value="GerE"/>
    <property type="match status" value="1"/>
</dbReference>
<dbReference type="SMART" id="SM00448">
    <property type="entry name" value="REC"/>
    <property type="match status" value="1"/>
</dbReference>
<dbReference type="PRINTS" id="PR00038">
    <property type="entry name" value="HTHLUXR"/>
</dbReference>
<evidence type="ECO:0000313" key="6">
    <source>
        <dbReference type="EMBL" id="ABW26497.1"/>
    </source>
</evidence>
<dbReference type="PANTHER" id="PTHR43214">
    <property type="entry name" value="TWO-COMPONENT RESPONSE REGULATOR"/>
    <property type="match status" value="1"/>
</dbReference>
<dbReference type="InterPro" id="IPR011006">
    <property type="entry name" value="CheY-like_superfamily"/>
</dbReference>
<dbReference type="OrthoDB" id="570944at2"/>
<dbReference type="GO" id="GO:0006355">
    <property type="term" value="P:regulation of DNA-templated transcription"/>
    <property type="evidence" value="ECO:0007669"/>
    <property type="project" value="InterPro"/>
</dbReference>
<organism evidence="6 7">
    <name type="scientific">Acaryochloris marina (strain MBIC 11017)</name>
    <dbReference type="NCBI Taxonomy" id="329726"/>
    <lineage>
        <taxon>Bacteria</taxon>
        <taxon>Bacillati</taxon>
        <taxon>Cyanobacteriota</taxon>
        <taxon>Cyanophyceae</taxon>
        <taxon>Acaryochloridales</taxon>
        <taxon>Acaryochloridaceae</taxon>
        <taxon>Acaryochloris</taxon>
    </lineage>
</organism>
<keyword evidence="1 3" id="KW-0597">Phosphoprotein</keyword>
<proteinExistence type="predicted"/>
<sequence>MSEQPIHLLLVEDHALMRMGLKGQFSLESDFEVIGEAENGQQAIDLAAQLQPNIVLMDIELPILDGISATQKIKATCPDIRVLALSAFGKDNQVVGMLAAGADGYCLKSIDWQQLLAVIRLIQGGGTYLDPQIAHKLASMLKSANTPTTAPAHRQTAPATVLSDREREVLQLISEGCSNQEIANQLYLSLGTIKSYVRMILNKLSVDDRVQAAAKAVREGLI</sequence>
<reference evidence="6 7" key="1">
    <citation type="journal article" date="2008" name="Proc. Natl. Acad. Sci. U.S.A.">
        <title>Niche adaptation and genome expansion in the chlorophyll d-producing cyanobacterium Acaryochloris marina.</title>
        <authorList>
            <person name="Swingley W.D."/>
            <person name="Chen M."/>
            <person name="Cheung P.C."/>
            <person name="Conrad A.L."/>
            <person name="Dejesa L.C."/>
            <person name="Hao J."/>
            <person name="Honchak B.M."/>
            <person name="Karbach L.E."/>
            <person name="Kurdoglu A."/>
            <person name="Lahiri S."/>
            <person name="Mastrian S.D."/>
            <person name="Miyashita H."/>
            <person name="Page L."/>
            <person name="Ramakrishna P."/>
            <person name="Satoh S."/>
            <person name="Sattley W.M."/>
            <person name="Shimada Y."/>
            <person name="Taylor H.L."/>
            <person name="Tomo T."/>
            <person name="Tsuchiya T."/>
            <person name="Wang Z.T."/>
            <person name="Raymond J."/>
            <person name="Mimuro M."/>
            <person name="Blankenship R.E."/>
            <person name="Touchman J.W."/>
        </authorList>
    </citation>
    <scope>NUCLEOTIDE SEQUENCE [LARGE SCALE GENOMIC DNA]</scope>
    <source>
        <strain evidence="7">MBIC 11017</strain>
    </source>
</reference>